<feature type="transmembrane region" description="Helical" evidence="6">
    <location>
        <begin position="227"/>
        <end position="251"/>
    </location>
</feature>
<accession>A0ABX1EU39</accession>
<feature type="transmembrane region" description="Helical" evidence="6">
    <location>
        <begin position="140"/>
        <end position="163"/>
    </location>
</feature>
<feature type="transmembrane region" description="Helical" evidence="6">
    <location>
        <begin position="286"/>
        <end position="308"/>
    </location>
</feature>
<keyword evidence="2" id="KW-1003">Cell membrane</keyword>
<dbReference type="PANTHER" id="PTHR30250:SF11">
    <property type="entry name" value="O-ANTIGEN TRANSPORTER-RELATED"/>
    <property type="match status" value="1"/>
</dbReference>
<evidence type="ECO:0000313" key="7">
    <source>
        <dbReference type="EMBL" id="NKE44141.1"/>
    </source>
</evidence>
<evidence type="ECO:0000313" key="8">
    <source>
        <dbReference type="Proteomes" id="UP000765160"/>
    </source>
</evidence>
<evidence type="ECO:0000256" key="5">
    <source>
        <dbReference type="ARBA" id="ARBA00023136"/>
    </source>
</evidence>
<evidence type="ECO:0000256" key="6">
    <source>
        <dbReference type="SAM" id="Phobius"/>
    </source>
</evidence>
<evidence type="ECO:0000256" key="4">
    <source>
        <dbReference type="ARBA" id="ARBA00022989"/>
    </source>
</evidence>
<evidence type="ECO:0000256" key="1">
    <source>
        <dbReference type="ARBA" id="ARBA00004651"/>
    </source>
</evidence>
<reference evidence="7 8" key="1">
    <citation type="submission" date="2020-03" db="EMBL/GenBank/DDBJ databases">
        <title>Roseomonas selenitidurans sp. nov. isolated from soil.</title>
        <authorList>
            <person name="Liu H."/>
        </authorList>
    </citation>
    <scope>NUCLEOTIDE SEQUENCE [LARGE SCALE GENOMIC DNA]</scope>
    <source>
        <strain evidence="7 8">JCM 15073</strain>
    </source>
</reference>
<gene>
    <name evidence="7" type="ORF">HB662_05095</name>
</gene>
<feature type="transmembrane region" description="Helical" evidence="6">
    <location>
        <begin position="42"/>
        <end position="62"/>
    </location>
</feature>
<evidence type="ECO:0000256" key="2">
    <source>
        <dbReference type="ARBA" id="ARBA00022475"/>
    </source>
</evidence>
<feature type="transmembrane region" description="Helical" evidence="6">
    <location>
        <begin position="82"/>
        <end position="105"/>
    </location>
</feature>
<dbReference type="EMBL" id="JAAVTX010000002">
    <property type="protein sequence ID" value="NKE44141.1"/>
    <property type="molecule type" value="Genomic_DNA"/>
</dbReference>
<evidence type="ECO:0008006" key="9">
    <source>
        <dbReference type="Google" id="ProtNLM"/>
    </source>
</evidence>
<keyword evidence="3 6" id="KW-0812">Transmembrane</keyword>
<feature type="transmembrane region" description="Helical" evidence="6">
    <location>
        <begin position="12"/>
        <end position="36"/>
    </location>
</feature>
<organism evidence="7 8">
    <name type="scientific">Falsiroseomonas frigidaquae</name>
    <dbReference type="NCBI Taxonomy" id="487318"/>
    <lineage>
        <taxon>Bacteria</taxon>
        <taxon>Pseudomonadati</taxon>
        <taxon>Pseudomonadota</taxon>
        <taxon>Alphaproteobacteria</taxon>
        <taxon>Acetobacterales</taxon>
        <taxon>Roseomonadaceae</taxon>
        <taxon>Falsiroseomonas</taxon>
    </lineage>
</organism>
<keyword evidence="5 6" id="KW-0472">Membrane</keyword>
<comment type="caution">
    <text evidence="7">The sequence shown here is derived from an EMBL/GenBank/DDBJ whole genome shotgun (WGS) entry which is preliminary data.</text>
</comment>
<name>A0ABX1EU39_9PROT</name>
<protein>
    <recommendedName>
        <fullName evidence="9">Polysaccharide biosynthesis protein</fullName>
    </recommendedName>
</protein>
<sequence>MWSSLHLSRISWSLADQGVVSAGTFLLNVLLVRGLVAEDYGIFALLFGGMLTLQLVNTALVIHPLSVRLVNAASAEVPRLLLASLVLMGLLTLGLAVLLAAIILLLGRPDLVLPSLACFVAWQIQESMRRGLLSAFRFRTAALGDSLSYIGQVVVVAGLSVGGGLTLQAALYGMAATSALAAALQALQLELRITRPLRLAETAADYWSIGGGWALGNGMLLHGRAQLLLWGLAAHAGPAGVAVFQAALNIVNLSNPVMLSLCNIIPPTASQARQGGLAAAWRASRLYAFLAAPPLLAYGIIVVAVPDLMFRLLYGADSPYLEFTMELRLLVLATLLGYAADVVAAFLHGVSAIRLVFFIACIGALTTLVLAVPLIGGFAVIGVCLTHIGANLARLVASWLVLARLIGPTTADLPA</sequence>
<dbReference type="Proteomes" id="UP000765160">
    <property type="component" value="Unassembled WGS sequence"/>
</dbReference>
<dbReference type="PANTHER" id="PTHR30250">
    <property type="entry name" value="PST FAMILY PREDICTED COLANIC ACID TRANSPORTER"/>
    <property type="match status" value="1"/>
</dbReference>
<dbReference type="InterPro" id="IPR050833">
    <property type="entry name" value="Poly_Biosynth_Transport"/>
</dbReference>
<keyword evidence="8" id="KW-1185">Reference proteome</keyword>
<feature type="transmembrane region" description="Helical" evidence="6">
    <location>
        <begin position="355"/>
        <end position="385"/>
    </location>
</feature>
<comment type="subcellular location">
    <subcellularLocation>
        <location evidence="1">Cell membrane</location>
        <topology evidence="1">Multi-pass membrane protein</topology>
    </subcellularLocation>
</comment>
<feature type="transmembrane region" description="Helical" evidence="6">
    <location>
        <begin position="329"/>
        <end position="349"/>
    </location>
</feature>
<proteinExistence type="predicted"/>
<evidence type="ECO:0000256" key="3">
    <source>
        <dbReference type="ARBA" id="ARBA00022692"/>
    </source>
</evidence>
<dbReference type="RefSeq" id="WP_168047862.1">
    <property type="nucleotide sequence ID" value="NZ_JAATJR010000002.1"/>
</dbReference>
<keyword evidence="4 6" id="KW-1133">Transmembrane helix</keyword>